<dbReference type="InterPro" id="IPR047224">
    <property type="entry name" value="FAS_alpha_su_C"/>
</dbReference>
<evidence type="ECO:0000256" key="4">
    <source>
        <dbReference type="ARBA" id="ARBA00022553"/>
    </source>
</evidence>
<dbReference type="SUPFAM" id="SSF51735">
    <property type="entry name" value="NAD(P)-binding Rossmann-fold domains"/>
    <property type="match status" value="1"/>
</dbReference>
<dbReference type="InterPro" id="IPR002347">
    <property type="entry name" value="SDR_fam"/>
</dbReference>
<dbReference type="Pfam" id="PF18325">
    <property type="entry name" value="Fas_alpha_ACP"/>
    <property type="match status" value="1"/>
</dbReference>
<proteinExistence type="inferred from homology"/>
<dbReference type="InterPro" id="IPR014031">
    <property type="entry name" value="Ketoacyl_synth_C"/>
</dbReference>
<dbReference type="GO" id="GO:0044550">
    <property type="term" value="P:secondary metabolite biosynthetic process"/>
    <property type="evidence" value="ECO:0007669"/>
    <property type="project" value="UniProtKB-ARBA"/>
</dbReference>
<dbReference type="CDD" id="cd00828">
    <property type="entry name" value="elong_cond_enzymes"/>
    <property type="match status" value="1"/>
</dbReference>
<dbReference type="FunFam" id="3.90.25.70:FF:000001">
    <property type="entry name" value="Fatty acid synthase subunit alpha"/>
    <property type="match status" value="1"/>
</dbReference>
<organism evidence="11 12">
    <name type="scientific">Cladonia borealis</name>
    <dbReference type="NCBI Taxonomy" id="184061"/>
    <lineage>
        <taxon>Eukaryota</taxon>
        <taxon>Fungi</taxon>
        <taxon>Dikarya</taxon>
        <taxon>Ascomycota</taxon>
        <taxon>Pezizomycotina</taxon>
        <taxon>Lecanoromycetes</taxon>
        <taxon>OSLEUM clade</taxon>
        <taxon>Lecanoromycetidae</taxon>
        <taxon>Lecanorales</taxon>
        <taxon>Lecanorineae</taxon>
        <taxon>Cladoniaceae</taxon>
        <taxon>Cladonia</taxon>
    </lineage>
</organism>
<comment type="similarity">
    <text evidence="1 6">Belongs to the thiolase-like superfamily. Fungal fatty acid synthetase subunit alpha family.</text>
</comment>
<dbReference type="InterPro" id="IPR041550">
    <property type="entry name" value="FASI_helical"/>
</dbReference>
<dbReference type="Pfam" id="PF02801">
    <property type="entry name" value="Ketoacyl-synt_C"/>
    <property type="match status" value="1"/>
</dbReference>
<evidence type="ECO:0000256" key="6">
    <source>
        <dbReference type="PIRNR" id="PIRNR000454"/>
    </source>
</evidence>
<dbReference type="CDD" id="cd08950">
    <property type="entry name" value="KR_fFAS_SDR_c_like"/>
    <property type="match status" value="1"/>
</dbReference>
<evidence type="ECO:0000256" key="8">
    <source>
        <dbReference type="PIRSR" id="PIRSR000454-4"/>
    </source>
</evidence>
<evidence type="ECO:0000256" key="7">
    <source>
        <dbReference type="PIRSR" id="PIRSR000454-1"/>
    </source>
</evidence>
<reference evidence="11" key="1">
    <citation type="submission" date="2023-03" db="EMBL/GenBank/DDBJ databases">
        <title>Complete genome of Cladonia borealis.</title>
        <authorList>
            <person name="Park H."/>
        </authorList>
    </citation>
    <scope>NUCLEOTIDE SEQUENCE</scope>
    <source>
        <strain evidence="11">ANT050790</strain>
    </source>
</reference>
<keyword evidence="12" id="KW-1185">Reference proteome</keyword>
<keyword evidence="4" id="KW-0597">Phosphoprotein</keyword>
<dbReference type="Proteomes" id="UP001166286">
    <property type="component" value="Unassembled WGS sequence"/>
</dbReference>
<dbReference type="InterPro" id="IPR009081">
    <property type="entry name" value="PP-bd_ACP"/>
</dbReference>
<protein>
    <recommendedName>
        <fullName evidence="2">beta-ketoacyl-[acyl-carrier-protein] synthase I</fullName>
        <ecNumber evidence="2">2.3.1.41</ecNumber>
    </recommendedName>
</protein>
<feature type="domain" description="Carrier" evidence="9">
    <location>
        <begin position="158"/>
        <end position="236"/>
    </location>
</feature>
<dbReference type="Pfam" id="PF00106">
    <property type="entry name" value="adh_short"/>
    <property type="match status" value="1"/>
</dbReference>
<dbReference type="PROSITE" id="PS50075">
    <property type="entry name" value="CARRIER"/>
    <property type="match status" value="1"/>
</dbReference>
<dbReference type="Gene3D" id="3.40.50.720">
    <property type="entry name" value="NAD(P)-binding Rossmann-like Domain"/>
    <property type="match status" value="2"/>
</dbReference>
<dbReference type="InterPro" id="IPR016035">
    <property type="entry name" value="Acyl_Trfase/lysoPLipase"/>
</dbReference>
<evidence type="ECO:0000256" key="3">
    <source>
        <dbReference type="ARBA" id="ARBA00022450"/>
    </source>
</evidence>
<keyword evidence="5 6" id="KW-0808">Transferase</keyword>
<accession>A0AA39R5S1</accession>
<feature type="active site" description="For beta-ketoacyl synthase activity" evidence="7">
    <location>
        <position position="1218"/>
    </location>
</feature>
<dbReference type="Gene3D" id="3.30.70.2490">
    <property type="match status" value="1"/>
</dbReference>
<dbReference type="InterPro" id="IPR040899">
    <property type="entry name" value="Fas_alpha_ACP"/>
</dbReference>
<dbReference type="InterPro" id="IPR026025">
    <property type="entry name" value="FAS_alpha_yeast"/>
</dbReference>
<dbReference type="Gene3D" id="3.90.25.70">
    <property type="match status" value="1"/>
</dbReference>
<evidence type="ECO:0000256" key="5">
    <source>
        <dbReference type="ARBA" id="ARBA00022679"/>
    </source>
</evidence>
<dbReference type="EMBL" id="JAFEKC020000004">
    <property type="protein sequence ID" value="KAK0515350.1"/>
    <property type="molecule type" value="Genomic_DNA"/>
</dbReference>
<keyword evidence="3 6" id="KW-0596">Phosphopantetheine</keyword>
<dbReference type="Gene3D" id="3.40.47.10">
    <property type="match status" value="1"/>
</dbReference>
<dbReference type="GO" id="GO:0004316">
    <property type="term" value="F:3-oxoacyl-[acyl-carrier-protein] reductase (NADPH) activity"/>
    <property type="evidence" value="ECO:0007669"/>
    <property type="project" value="InterPro"/>
</dbReference>
<dbReference type="SMART" id="SM00825">
    <property type="entry name" value="PKS_KS"/>
    <property type="match status" value="1"/>
</dbReference>
<dbReference type="GO" id="GO:0004315">
    <property type="term" value="F:3-oxoacyl-[acyl-carrier-protein] synthase activity"/>
    <property type="evidence" value="ECO:0007669"/>
    <property type="project" value="UniProtKB-EC"/>
</dbReference>
<dbReference type="PANTHER" id="PTHR10982">
    <property type="entry name" value="MALONYL COA-ACYL CARRIER PROTEIN TRANSACYLASE"/>
    <property type="match status" value="1"/>
</dbReference>
<dbReference type="EC" id="2.3.1.41" evidence="2"/>
<comment type="caution">
    <text evidence="11">The sequence shown here is derived from an EMBL/GenBank/DDBJ whole genome shotgun (WGS) entry which is preliminary data.</text>
</comment>
<dbReference type="SUPFAM" id="SSF53901">
    <property type="entry name" value="Thiolase-like"/>
    <property type="match status" value="2"/>
</dbReference>
<dbReference type="PANTHER" id="PTHR10982:SF21">
    <property type="entry name" value="FATTY ACID SYNTHASE SUBUNIT BETA"/>
    <property type="match status" value="1"/>
</dbReference>
<evidence type="ECO:0000313" key="11">
    <source>
        <dbReference type="EMBL" id="KAK0515350.1"/>
    </source>
</evidence>
<evidence type="ECO:0000259" key="9">
    <source>
        <dbReference type="PROSITE" id="PS50075"/>
    </source>
</evidence>
<dbReference type="SUPFAM" id="SSF52151">
    <property type="entry name" value="FabD/lysophospholipase-like"/>
    <property type="match status" value="1"/>
</dbReference>
<dbReference type="InterPro" id="IPR016039">
    <property type="entry name" value="Thiolase-like"/>
</dbReference>
<feature type="modified residue" description="O-(pantetheine 4'-phosphoryl)serine" evidence="8">
    <location>
        <position position="196"/>
    </location>
</feature>
<sequence length="1669" mass="183292">MTVNNLPASGPESDRQSIAQKLLIELLSFQFAFPVRWIETQDVLFKQRRTIKRYIEVGPSKVLATMAEKTRNQDFLSQDKSRSIDRQILSYSNDSKAIYYEYEGEDTMPAPSSAPAHSDSQSTVRIPVSPVPTQSATVLPNATGAAGATNISATAIEDVPLSATDVILALVAQKLKRPLDEVSVHKSLRELSGGKSTLQNELMGDLDAEFGNLPEDAENVSLQSLGSSLGSGFSGQLGKPMSRLVSKLISSKMPAGFNQAAIREYLGSYWGLGKNRQTAIMCFATTVEPPSRLSDTVSAREFLDSTAVRYAKHAEVAISPGAQAGGAVASQLSATVADPASIEAASKEHKAYLMKQFEMLARYLKQDYSPSTDKVKESEAYHQASNEVINLTRSELGEEFIAGIKPKFDPTKVRIYDSYWNWAREDLISLFFDYRSRHLQLGSTEATDRILCILSRWDRNCEDLVKFYLSSWNASDQHRKTGELLLRSGLLESGTDPKFKYTKPTTAPKTTVSAEGKIEYSEIPRQSGEESNSYSQLVEHGRLIPKTNRRIPYIHLRHRNGDEWQYHEQSTRLLMEELAKGTTSGLSFFGKTVLVTGAGPQSIGADIVKGLLSGGAHVIVTTSRAVSSASAFYNSLYRDSGARGSKLTLLPFNQGSKTDCEALIEHIYNSKSDFVADLDFIVPFAAISESGRELDALDSKSELAHRLMLTNLLRLLGHVKQQKEKRGFDTWPTNVIIPLSPNHGTFGGDGLYAESKIALETLLSRWHSENWSQYLTICGAVIGWTRGTGLMTSNNIVAGAIESLGVITFSQSEMAFNILALMTPTIASLCEDGPIYADLNGGLQFISDLKRELTSARQQILDKSKIRKALLAERVRHETIISGSPARAMHDEPRKLRKRANLDIGFPDLADYHTTTADLKDLEGMVDLRRVVVIVGYSELGPWGSSRTRWEMEHLGDFTQEGYIEMAWIMGLVKHHSEGTPAKPYSGWIDSKTKEPVHDDEFKQRYGNDILNHSGIRFIEPEALGGYDPNKKESLHEVVVEADLPAFEASKSAADAFKLRHGDKVKVTPIPGSEEYSVQVGKGAHFLMPKAAPFDRMVAAQLPKGWNPTSYGIPEDIVLQVDPVTLYALCCVCQALLSAGIEDPFELYKHIHVSELLNCLGSGAGGMLALRDVYRNRYLDRPVQSDIVQESYINAIGAWTNMLLMGSSGPIKSPSGTCATAVESLDIGCEAIQTGKAKMAIVGGSDDFQEEMSAEFGNMKATASSDEQLKADRLPSEMSRPMTSSRSGFVESAGCGVQIIMNAELALEMGLPIYAVVAYTQMAGDKVGRSVPAPGRGLLTAAREAPGARDSPILDLDYRRSNLREIIADIEKWRSNHLGMQDNSAQKVQSINQSANCRIRDALNVWGNDLRKQNPDIAPMRAALATWGLTVDDIQIASLHGTSTQANDKNESNVINQQMEYLGRTNGNPLLAISQKYLTGHPKGPAGAWMLNGCLQVLQTGIVPGNRNADNIELELKKSTHLVYPTQTLHTSGIKAFMLTSFGFGQKGGLVIGVAPRYLFSTIREELYVNYRSRVHRRKRQANRAFVKGLIGNNMFKAKDSSPWQSAGESNVFLDPQARVSHDTMNGLSFDLEDMHPRVSTILGGSASLISGPNGFPKGIDPKRFDFTD</sequence>
<feature type="domain" description="Ketosynthase family 3 (KS3)" evidence="10">
    <location>
        <begin position="1032"/>
        <end position="1555"/>
    </location>
</feature>
<dbReference type="PIRSF" id="PIRSF000454">
    <property type="entry name" value="FAS_yeast_alpha"/>
    <property type="match status" value="1"/>
</dbReference>
<dbReference type="InterPro" id="IPR036291">
    <property type="entry name" value="NAD(P)-bd_dom_sf"/>
</dbReference>
<dbReference type="PROSITE" id="PS52004">
    <property type="entry name" value="KS3_2"/>
    <property type="match status" value="1"/>
</dbReference>
<gene>
    <name evidence="11" type="ORF">JMJ35_002729</name>
</gene>
<evidence type="ECO:0000256" key="2">
    <source>
        <dbReference type="ARBA" id="ARBA00013191"/>
    </source>
</evidence>
<dbReference type="GO" id="GO:0042759">
    <property type="term" value="P:long-chain fatty acid biosynthetic process"/>
    <property type="evidence" value="ECO:0007669"/>
    <property type="project" value="UniProtKB-UniRule"/>
</dbReference>
<dbReference type="Gene3D" id="6.10.140.1410">
    <property type="match status" value="1"/>
</dbReference>
<name>A0AA39R5S1_9LECA</name>
<dbReference type="Pfam" id="PF00109">
    <property type="entry name" value="ketoacyl-synt"/>
    <property type="match status" value="1"/>
</dbReference>
<dbReference type="InterPro" id="IPR014030">
    <property type="entry name" value="Ketoacyl_synth_N"/>
</dbReference>
<dbReference type="GO" id="GO:0004312">
    <property type="term" value="F:fatty acid synthase activity"/>
    <property type="evidence" value="ECO:0007669"/>
    <property type="project" value="InterPro"/>
</dbReference>
<dbReference type="Pfam" id="PF18314">
    <property type="entry name" value="FAS_I_H"/>
    <property type="match status" value="1"/>
</dbReference>
<evidence type="ECO:0000259" key="10">
    <source>
        <dbReference type="PROSITE" id="PS52004"/>
    </source>
</evidence>
<evidence type="ECO:0000256" key="1">
    <source>
        <dbReference type="ARBA" id="ARBA00007485"/>
    </source>
</evidence>
<dbReference type="InterPro" id="IPR050830">
    <property type="entry name" value="Fungal_FAS"/>
</dbReference>
<dbReference type="GO" id="GO:0008897">
    <property type="term" value="F:holo-[acyl-carrier-protein] synthase activity"/>
    <property type="evidence" value="ECO:0007669"/>
    <property type="project" value="InterPro"/>
</dbReference>
<dbReference type="InterPro" id="IPR020841">
    <property type="entry name" value="PKS_Beta-ketoAc_synthase_dom"/>
</dbReference>
<dbReference type="GO" id="GO:0005835">
    <property type="term" value="C:fatty acid synthase complex"/>
    <property type="evidence" value="ECO:0007669"/>
    <property type="project" value="InterPro"/>
</dbReference>
<evidence type="ECO:0000313" key="12">
    <source>
        <dbReference type="Proteomes" id="UP001166286"/>
    </source>
</evidence>